<organism evidence="7 8">
    <name type="scientific">Symbiochloris irregularis</name>
    <dbReference type="NCBI Taxonomy" id="706552"/>
    <lineage>
        <taxon>Eukaryota</taxon>
        <taxon>Viridiplantae</taxon>
        <taxon>Chlorophyta</taxon>
        <taxon>core chlorophytes</taxon>
        <taxon>Trebouxiophyceae</taxon>
        <taxon>Trebouxiales</taxon>
        <taxon>Trebouxiaceae</taxon>
        <taxon>Symbiochloris</taxon>
    </lineage>
</organism>
<dbReference type="PANTHER" id="PTHR10159:SF519">
    <property type="entry name" value="DUAL SPECIFICITY PROTEIN PHOSPHATASE MPK3"/>
    <property type="match status" value="1"/>
</dbReference>
<evidence type="ECO:0000256" key="3">
    <source>
        <dbReference type="ARBA" id="ARBA00022801"/>
    </source>
</evidence>
<dbReference type="GO" id="GO:0005737">
    <property type="term" value="C:cytoplasm"/>
    <property type="evidence" value="ECO:0007669"/>
    <property type="project" value="TreeGrafter"/>
</dbReference>
<dbReference type="InterPro" id="IPR016130">
    <property type="entry name" value="Tyr_Pase_AS"/>
</dbReference>
<dbReference type="InterPro" id="IPR000387">
    <property type="entry name" value="Tyr_Pase_dom"/>
</dbReference>
<evidence type="ECO:0000256" key="1">
    <source>
        <dbReference type="ARBA" id="ARBA00008601"/>
    </source>
</evidence>
<evidence type="ECO:0000313" key="8">
    <source>
        <dbReference type="Proteomes" id="UP001465755"/>
    </source>
</evidence>
<dbReference type="GO" id="GO:0043409">
    <property type="term" value="P:negative regulation of MAPK cascade"/>
    <property type="evidence" value="ECO:0007669"/>
    <property type="project" value="TreeGrafter"/>
</dbReference>
<dbReference type="Pfam" id="PF00782">
    <property type="entry name" value="DSPc"/>
    <property type="match status" value="1"/>
</dbReference>
<dbReference type="SMART" id="SM00195">
    <property type="entry name" value="DSPc"/>
    <property type="match status" value="1"/>
</dbReference>
<dbReference type="GO" id="GO:0033550">
    <property type="term" value="F:MAP kinase tyrosine phosphatase activity"/>
    <property type="evidence" value="ECO:0007669"/>
    <property type="project" value="TreeGrafter"/>
</dbReference>
<dbReference type="InterPro" id="IPR029021">
    <property type="entry name" value="Prot-tyrosine_phosphatase-like"/>
</dbReference>
<name>A0AAW1NPY3_9CHLO</name>
<comment type="caution">
    <text evidence="7">The sequence shown here is derived from an EMBL/GenBank/DDBJ whole genome shotgun (WGS) entry which is preliminary data.</text>
</comment>
<comment type="similarity">
    <text evidence="1">Belongs to the protein-tyrosine phosphatase family. Non-receptor class dual specificity subfamily.</text>
</comment>
<accession>A0AAW1NPY3</accession>
<dbReference type="EC" id="3.1.3.48" evidence="2"/>
<dbReference type="Gene3D" id="3.90.190.10">
    <property type="entry name" value="Protein tyrosine phosphatase superfamily"/>
    <property type="match status" value="1"/>
</dbReference>
<sequence length="201" mass="21919">MATAGHVVALQDSEAFRDTDANSVTCLRTSASFYVEYSSRQKLALSKVVAARRHIEVDKEPCRVLQGLYIGSLGAARSRATLKRLGISHIVNASPVVPCFHRHSFKYKTVLVYDDNDEDIMQHFHETNKFINEARQAGGALVHCYAGKSRSATLILAYLLACEGLPLHDAFAVLLAARPCAAPNSGFMQQLAQFSSAVHAA</sequence>
<evidence type="ECO:0000256" key="2">
    <source>
        <dbReference type="ARBA" id="ARBA00013064"/>
    </source>
</evidence>
<evidence type="ECO:0000259" key="6">
    <source>
        <dbReference type="PROSITE" id="PS50056"/>
    </source>
</evidence>
<keyword evidence="4" id="KW-0904">Protein phosphatase</keyword>
<dbReference type="AlphaFoldDB" id="A0AAW1NPY3"/>
<dbReference type="InterPro" id="IPR000340">
    <property type="entry name" value="Dual-sp_phosphatase_cat-dom"/>
</dbReference>
<dbReference type="PROSITE" id="PS00383">
    <property type="entry name" value="TYR_PHOSPHATASE_1"/>
    <property type="match status" value="1"/>
</dbReference>
<dbReference type="Proteomes" id="UP001465755">
    <property type="component" value="Unassembled WGS sequence"/>
</dbReference>
<keyword evidence="8" id="KW-1185">Reference proteome</keyword>
<evidence type="ECO:0000256" key="4">
    <source>
        <dbReference type="ARBA" id="ARBA00022912"/>
    </source>
</evidence>
<evidence type="ECO:0000259" key="5">
    <source>
        <dbReference type="PROSITE" id="PS50054"/>
    </source>
</evidence>
<dbReference type="EMBL" id="JALJOQ010000187">
    <property type="protein sequence ID" value="KAK9790753.1"/>
    <property type="molecule type" value="Genomic_DNA"/>
</dbReference>
<gene>
    <name evidence="7" type="ORF">WJX73_001438</name>
</gene>
<dbReference type="CDD" id="cd14498">
    <property type="entry name" value="DSP"/>
    <property type="match status" value="1"/>
</dbReference>
<dbReference type="PRINTS" id="PR01908">
    <property type="entry name" value="ADSPHPHTASE"/>
</dbReference>
<proteinExistence type="inferred from homology"/>
<evidence type="ECO:0000313" key="7">
    <source>
        <dbReference type="EMBL" id="KAK9790753.1"/>
    </source>
</evidence>
<keyword evidence="3" id="KW-0378">Hydrolase</keyword>
<dbReference type="InterPro" id="IPR020422">
    <property type="entry name" value="TYR_PHOSPHATASE_DUAL_dom"/>
</dbReference>
<dbReference type="GO" id="GO:0017017">
    <property type="term" value="F:MAP kinase tyrosine/serine/threonine phosphatase activity"/>
    <property type="evidence" value="ECO:0007669"/>
    <property type="project" value="TreeGrafter"/>
</dbReference>
<dbReference type="PROSITE" id="PS50056">
    <property type="entry name" value="TYR_PHOSPHATASE_2"/>
    <property type="match status" value="1"/>
</dbReference>
<feature type="domain" description="Tyrosine-protein phosphatase" evidence="5">
    <location>
        <begin position="60"/>
        <end position="200"/>
    </location>
</feature>
<protein>
    <recommendedName>
        <fullName evidence="2">protein-tyrosine-phosphatase</fullName>
        <ecNumber evidence="2">3.1.3.48</ecNumber>
    </recommendedName>
</protein>
<reference evidence="7 8" key="1">
    <citation type="journal article" date="2024" name="Nat. Commun.">
        <title>Phylogenomics reveals the evolutionary origins of lichenization in chlorophyte algae.</title>
        <authorList>
            <person name="Puginier C."/>
            <person name="Libourel C."/>
            <person name="Otte J."/>
            <person name="Skaloud P."/>
            <person name="Haon M."/>
            <person name="Grisel S."/>
            <person name="Petersen M."/>
            <person name="Berrin J.G."/>
            <person name="Delaux P.M."/>
            <person name="Dal Grande F."/>
            <person name="Keller J."/>
        </authorList>
    </citation>
    <scope>NUCLEOTIDE SEQUENCE [LARGE SCALE GENOMIC DNA]</scope>
    <source>
        <strain evidence="7 8">SAG 2036</strain>
    </source>
</reference>
<dbReference type="PANTHER" id="PTHR10159">
    <property type="entry name" value="DUAL SPECIFICITY PROTEIN PHOSPHATASE"/>
    <property type="match status" value="1"/>
</dbReference>
<dbReference type="GO" id="GO:0008330">
    <property type="term" value="F:protein tyrosine/threonine phosphatase activity"/>
    <property type="evidence" value="ECO:0007669"/>
    <property type="project" value="TreeGrafter"/>
</dbReference>
<feature type="domain" description="Tyrosine specific protein phosphatases" evidence="6">
    <location>
        <begin position="122"/>
        <end position="179"/>
    </location>
</feature>
<dbReference type="PROSITE" id="PS50054">
    <property type="entry name" value="TYR_PHOSPHATASE_DUAL"/>
    <property type="match status" value="1"/>
</dbReference>
<dbReference type="SUPFAM" id="SSF52799">
    <property type="entry name" value="(Phosphotyrosine protein) phosphatases II"/>
    <property type="match status" value="1"/>
</dbReference>